<evidence type="ECO:0000256" key="7">
    <source>
        <dbReference type="PROSITE-ProRule" id="PRU00192"/>
    </source>
</evidence>
<evidence type="ECO:0000256" key="6">
    <source>
        <dbReference type="ARBA" id="ARBA00023180"/>
    </source>
</evidence>
<dbReference type="InterPro" id="IPR001452">
    <property type="entry name" value="SH3_domain"/>
</dbReference>
<evidence type="ECO:0000256" key="11">
    <source>
        <dbReference type="SAM" id="SignalP"/>
    </source>
</evidence>
<feature type="compositionally biased region" description="Basic and acidic residues" evidence="9">
    <location>
        <begin position="475"/>
        <end position="485"/>
    </location>
</feature>
<evidence type="ECO:0000256" key="10">
    <source>
        <dbReference type="SAM" id="Phobius"/>
    </source>
</evidence>
<evidence type="ECO:0000256" key="3">
    <source>
        <dbReference type="ARBA" id="ARBA00022729"/>
    </source>
</evidence>
<feature type="domain" description="SH3" evidence="12">
    <location>
        <begin position="39"/>
        <end position="101"/>
    </location>
</feature>
<keyword evidence="10" id="KW-0812">Transmembrane</keyword>
<dbReference type="InterPro" id="IPR051500">
    <property type="entry name" value="cTAGE_MIA/OTOR"/>
</dbReference>
<reference evidence="13 14" key="1">
    <citation type="submission" date="2024-08" db="EMBL/GenBank/DDBJ databases">
        <title>The draft genome of Apodemus speciosus.</title>
        <authorList>
            <person name="Nabeshima K."/>
            <person name="Suzuki S."/>
            <person name="Onuma M."/>
        </authorList>
    </citation>
    <scope>NUCLEOTIDE SEQUENCE [LARGE SCALE GENOMIC DNA]</scope>
    <source>
        <strain evidence="13">IB14-021</strain>
    </source>
</reference>
<feature type="region of interest" description="Disordered" evidence="9">
    <location>
        <begin position="473"/>
        <end position="516"/>
    </location>
</feature>
<feature type="signal peptide" evidence="11">
    <location>
        <begin position="1"/>
        <end position="22"/>
    </location>
</feature>
<organism evidence="13 14">
    <name type="scientific">Apodemus speciosus</name>
    <name type="common">Large Japanese field mouse</name>
    <dbReference type="NCBI Taxonomy" id="105296"/>
    <lineage>
        <taxon>Eukaryota</taxon>
        <taxon>Metazoa</taxon>
        <taxon>Chordata</taxon>
        <taxon>Craniata</taxon>
        <taxon>Vertebrata</taxon>
        <taxon>Euteleostomi</taxon>
        <taxon>Mammalia</taxon>
        <taxon>Eutheria</taxon>
        <taxon>Euarchontoglires</taxon>
        <taxon>Glires</taxon>
        <taxon>Rodentia</taxon>
        <taxon>Myomorpha</taxon>
        <taxon>Muroidea</taxon>
        <taxon>Muridae</taxon>
        <taxon>Murinae</taxon>
        <taxon>Apodemus</taxon>
    </lineage>
</organism>
<feature type="coiled-coil region" evidence="8">
    <location>
        <begin position="719"/>
        <end position="746"/>
    </location>
</feature>
<keyword evidence="4" id="KW-0256">Endoplasmic reticulum</keyword>
<evidence type="ECO:0000256" key="1">
    <source>
        <dbReference type="ARBA" id="ARBA00004389"/>
    </source>
</evidence>
<keyword evidence="10" id="KW-1133">Transmembrane helix</keyword>
<name>A0ABQ0FDX6_APOSI</name>
<keyword evidence="10" id="KW-0472">Membrane</keyword>
<feature type="compositionally biased region" description="Basic and acidic residues" evidence="9">
    <location>
        <begin position="180"/>
        <end position="198"/>
    </location>
</feature>
<dbReference type="PANTHER" id="PTHR23158:SF38">
    <property type="entry name" value="MELANOMA INHIBITORY ACTIVITY PROTEIN 2"/>
    <property type="match status" value="1"/>
</dbReference>
<feature type="chain" id="PRO_5045160319" evidence="11">
    <location>
        <begin position="23"/>
        <end position="747"/>
    </location>
</feature>
<evidence type="ECO:0000259" key="12">
    <source>
        <dbReference type="PROSITE" id="PS50002"/>
    </source>
</evidence>
<dbReference type="PANTHER" id="PTHR23158">
    <property type="entry name" value="MELANOMA INHIBITORY ACTIVITY-RELATED"/>
    <property type="match status" value="1"/>
</dbReference>
<keyword evidence="5 8" id="KW-0175">Coiled coil</keyword>
<feature type="compositionally biased region" description="Acidic residues" evidence="9">
    <location>
        <begin position="234"/>
        <end position="249"/>
    </location>
</feature>
<evidence type="ECO:0000313" key="14">
    <source>
        <dbReference type="Proteomes" id="UP001623349"/>
    </source>
</evidence>
<evidence type="ECO:0000256" key="9">
    <source>
        <dbReference type="SAM" id="MobiDB-lite"/>
    </source>
</evidence>
<comment type="subcellular location">
    <subcellularLocation>
        <location evidence="1">Endoplasmic reticulum membrane</location>
        <topology evidence="1">Single-pass membrane protein</topology>
    </subcellularLocation>
</comment>
<dbReference type="Pfam" id="PF07653">
    <property type="entry name" value="SH3_2"/>
    <property type="match status" value="1"/>
</dbReference>
<keyword evidence="3 11" id="KW-0732">Signal</keyword>
<keyword evidence="6" id="KW-0325">Glycoprotein</keyword>
<feature type="transmembrane region" description="Helical" evidence="10">
    <location>
        <begin position="593"/>
        <end position="614"/>
    </location>
</feature>
<accession>A0ABQ0FDX6</accession>
<proteinExistence type="predicted"/>
<dbReference type="EMBL" id="BAAFST010000012">
    <property type="protein sequence ID" value="GAB1297462.1"/>
    <property type="molecule type" value="Genomic_DNA"/>
</dbReference>
<protein>
    <submittedName>
        <fullName evidence="13">Melanoma inhibitory activity protein 2</fullName>
    </submittedName>
</protein>
<dbReference type="Proteomes" id="UP001623349">
    <property type="component" value="Unassembled WGS sequence"/>
</dbReference>
<comment type="caution">
    <text evidence="13">The sequence shown here is derived from an EMBL/GenBank/DDBJ whole genome shotgun (WGS) entry which is preliminary data.</text>
</comment>
<evidence type="ECO:0000256" key="4">
    <source>
        <dbReference type="ARBA" id="ARBA00022824"/>
    </source>
</evidence>
<sequence length="747" mass="83669">MAEVSVQRILLLVVSLAKCLEGTKLLAHLKKCGDLECETLISRVLALRDYTGPDCRYLNFTTGEEISVYVKLGGDREDLWAGSKGKDFGFFPRDAVKIEEVFISEEVEMPTKSYIFGSEQSELNSEDDEEHKYLYEKDEDQNYNIYEGDFQPEADFYAASEGTLLEDQISASEAPADFRFSNEWKDGEGAGSEGRGDQDYTADSDQALPSLGMPERQGWFGLGTEEADEKVFEPDTEPIQELTLEEESDLEKSHSVEPQVELEQELKSEISEFSSVPEEQHDLASESESILQSQASGWFGGGFTSYLGFGNEESGLELLSKENNPSLQDVPSSVLPDEEAPAPCREIATDKEDTVVNGSSVLSPSWFYFGFDMLGFTNADKDKIISNNGENEDGEVDNLKHAVGSDFDPEKEQERKIVTVETENQAGKESALEKTDDSGSMQYLKKFFDNPWGFQNLPEDTELPLSKQMLDQEDIVEKDKTEKLSTENSPTGSTKDPMMLESRYSLSDSDSEMESPVGVREGVHVKPSPFKRNEEDSNSWADPEELFVGQTDRSEEGALLGDTRLASPKESQLRRVVAALPEDMSADFNPNGFSLELAVCVLTIGLLAVVLFLWRGFRSIRSRFYVGREKKLALELSALIEEKCKLLEKVSCVQKECEGLESSLKEASFEKESTEAQSLEECIEEMVPFLTLFAPGRRHRTLTNLSIAEDNKLLSEAAYENLERCKSKLEDEILLLEKELEEESKTF</sequence>
<dbReference type="InterPro" id="IPR036028">
    <property type="entry name" value="SH3-like_dom_sf"/>
</dbReference>
<keyword evidence="2 7" id="KW-0728">SH3 domain</keyword>
<keyword evidence="14" id="KW-1185">Reference proteome</keyword>
<dbReference type="SUPFAM" id="SSF50044">
    <property type="entry name" value="SH3-domain"/>
    <property type="match status" value="1"/>
</dbReference>
<gene>
    <name evidence="13" type="ORF">APTSU1_001269800</name>
</gene>
<dbReference type="Gene3D" id="2.30.30.40">
    <property type="entry name" value="SH3 Domains"/>
    <property type="match status" value="1"/>
</dbReference>
<evidence type="ECO:0000256" key="8">
    <source>
        <dbReference type="SAM" id="Coils"/>
    </source>
</evidence>
<feature type="region of interest" description="Disordered" evidence="9">
    <location>
        <begin position="175"/>
        <end position="265"/>
    </location>
</feature>
<evidence type="ECO:0000313" key="13">
    <source>
        <dbReference type="EMBL" id="GAB1297462.1"/>
    </source>
</evidence>
<evidence type="ECO:0000256" key="5">
    <source>
        <dbReference type="ARBA" id="ARBA00023054"/>
    </source>
</evidence>
<dbReference type="PROSITE" id="PS50002">
    <property type="entry name" value="SH3"/>
    <property type="match status" value="1"/>
</dbReference>
<evidence type="ECO:0000256" key="2">
    <source>
        <dbReference type="ARBA" id="ARBA00022443"/>
    </source>
</evidence>